<dbReference type="SUPFAM" id="SSF69500">
    <property type="entry name" value="DTD-like"/>
    <property type="match status" value="1"/>
</dbReference>
<evidence type="ECO:0000256" key="2">
    <source>
        <dbReference type="HAMAP-Rule" id="MF_00518"/>
    </source>
</evidence>
<dbReference type="EMBL" id="JADKBR010000019">
    <property type="protein sequence ID" value="MBK8891676.1"/>
    <property type="molecule type" value="Genomic_DNA"/>
</dbReference>
<dbReference type="EC" id="3.1.1.96" evidence="2"/>
<proteinExistence type="inferred from homology"/>
<dbReference type="FunFam" id="3.50.80.10:FF:000001">
    <property type="entry name" value="D-aminoacyl-tRNA deacylase"/>
    <property type="match status" value="1"/>
</dbReference>
<dbReference type="GO" id="GO:0000049">
    <property type="term" value="F:tRNA binding"/>
    <property type="evidence" value="ECO:0007669"/>
    <property type="project" value="UniProtKB-UniRule"/>
</dbReference>
<dbReference type="InterPro" id="IPR023509">
    <property type="entry name" value="DTD-like_sf"/>
</dbReference>
<dbReference type="GO" id="GO:0051500">
    <property type="term" value="F:D-tyrosyl-tRNA(Tyr) deacylase activity"/>
    <property type="evidence" value="ECO:0007669"/>
    <property type="project" value="TreeGrafter"/>
</dbReference>
<evidence type="ECO:0000313" key="3">
    <source>
        <dbReference type="EMBL" id="MBK8891676.1"/>
    </source>
</evidence>
<dbReference type="Gene3D" id="3.50.80.10">
    <property type="entry name" value="D-tyrosyl-tRNA(Tyr) deacylase"/>
    <property type="match status" value="1"/>
</dbReference>
<dbReference type="GO" id="GO:0019478">
    <property type="term" value="P:D-amino acid catabolic process"/>
    <property type="evidence" value="ECO:0007669"/>
    <property type="project" value="UniProtKB-UniRule"/>
</dbReference>
<dbReference type="NCBIfam" id="TIGR00256">
    <property type="entry name" value="D-aminoacyl-tRNA deacylase"/>
    <property type="match status" value="1"/>
</dbReference>
<dbReference type="Pfam" id="PF02580">
    <property type="entry name" value="Tyr_Deacylase"/>
    <property type="match status" value="1"/>
</dbReference>
<comment type="catalytic activity">
    <reaction evidence="2">
        <text>glycyl-tRNA(Ala) + H2O = tRNA(Ala) + glycine + H(+)</text>
        <dbReference type="Rhea" id="RHEA:53744"/>
        <dbReference type="Rhea" id="RHEA-COMP:9657"/>
        <dbReference type="Rhea" id="RHEA-COMP:13640"/>
        <dbReference type="ChEBI" id="CHEBI:15377"/>
        <dbReference type="ChEBI" id="CHEBI:15378"/>
        <dbReference type="ChEBI" id="CHEBI:57305"/>
        <dbReference type="ChEBI" id="CHEBI:78442"/>
        <dbReference type="ChEBI" id="CHEBI:78522"/>
    </reaction>
</comment>
<dbReference type="InterPro" id="IPR003732">
    <property type="entry name" value="Daa-tRNA_deacyls_DTD"/>
</dbReference>
<organism evidence="3 4">
    <name type="scientific">Candidatus Dechloromonas phosphorivorans</name>
    <dbReference type="NCBI Taxonomy" id="2899244"/>
    <lineage>
        <taxon>Bacteria</taxon>
        <taxon>Pseudomonadati</taxon>
        <taxon>Pseudomonadota</taxon>
        <taxon>Betaproteobacteria</taxon>
        <taxon>Rhodocyclales</taxon>
        <taxon>Azonexaceae</taxon>
        <taxon>Dechloromonas</taxon>
    </lineage>
</organism>
<dbReference type="Proteomes" id="UP000808146">
    <property type="component" value="Unassembled WGS sequence"/>
</dbReference>
<accession>A0A9D7LQ09</accession>
<comment type="catalytic activity">
    <reaction evidence="2">
        <text>a D-aminoacyl-tRNA + H2O = a tRNA + a D-alpha-amino acid + H(+)</text>
        <dbReference type="Rhea" id="RHEA:13953"/>
        <dbReference type="Rhea" id="RHEA-COMP:10123"/>
        <dbReference type="Rhea" id="RHEA-COMP:10124"/>
        <dbReference type="ChEBI" id="CHEBI:15377"/>
        <dbReference type="ChEBI" id="CHEBI:15378"/>
        <dbReference type="ChEBI" id="CHEBI:59871"/>
        <dbReference type="ChEBI" id="CHEBI:78442"/>
        <dbReference type="ChEBI" id="CHEBI:79333"/>
        <dbReference type="EC" id="3.1.1.96"/>
    </reaction>
</comment>
<comment type="subcellular location">
    <subcellularLocation>
        <location evidence="2">Cytoplasm</location>
    </subcellularLocation>
</comment>
<dbReference type="PANTHER" id="PTHR10472:SF5">
    <property type="entry name" value="D-AMINOACYL-TRNA DEACYLASE 1"/>
    <property type="match status" value="1"/>
</dbReference>
<dbReference type="GO" id="GO:0106026">
    <property type="term" value="F:Gly-tRNA(Ala) deacylase activity"/>
    <property type="evidence" value="ECO:0007669"/>
    <property type="project" value="UniProtKB-UniRule"/>
</dbReference>
<dbReference type="EC" id="3.1.1.-" evidence="2"/>
<evidence type="ECO:0000313" key="4">
    <source>
        <dbReference type="Proteomes" id="UP000808146"/>
    </source>
</evidence>
<dbReference type="AlphaFoldDB" id="A0A9D7LQ09"/>
<dbReference type="PANTHER" id="PTHR10472">
    <property type="entry name" value="D-TYROSYL-TRNA TYR DEACYLASE"/>
    <property type="match status" value="1"/>
</dbReference>
<keyword evidence="2" id="KW-0963">Cytoplasm</keyword>
<keyword evidence="2" id="KW-0820">tRNA-binding</keyword>
<dbReference type="GO" id="GO:0005737">
    <property type="term" value="C:cytoplasm"/>
    <property type="evidence" value="ECO:0007669"/>
    <property type="project" value="UniProtKB-SubCell"/>
</dbReference>
<feature type="short sequence motif" description="Gly-cisPro motif, important for rejection of L-amino acids" evidence="2">
    <location>
        <begin position="153"/>
        <end position="154"/>
    </location>
</feature>
<comment type="function">
    <text evidence="2">An aminoacyl-tRNA editing enzyme that deacylates mischarged D-aminoacyl-tRNAs. Also deacylates mischarged glycyl-tRNA(Ala), protecting cells against glycine mischarging by AlaRS. Acts via tRNA-based rather than protein-based catalysis; rejects L-amino acids rather than detecting D-amino acids in the active site. By recycling D-aminoacyl-tRNA to D-amino acids and free tRNA molecules, this enzyme counteracts the toxicity associated with the formation of D-aminoacyl-tRNA entities in vivo and helps enforce protein L-homochirality.</text>
</comment>
<comment type="similarity">
    <text evidence="1 2">Belongs to the DTD family.</text>
</comment>
<name>A0A9D7LQ09_9RHOO</name>
<keyword evidence="2" id="KW-0694">RNA-binding</keyword>
<dbReference type="HAMAP" id="MF_00518">
    <property type="entry name" value="Deacylase_Dtd"/>
    <property type="match status" value="1"/>
</dbReference>
<keyword evidence="2 3" id="KW-0378">Hydrolase</keyword>
<comment type="domain">
    <text evidence="2">A Gly-cisPro motif from one monomer fits into the active site of the other monomer to allow specific chiral rejection of L-amino acids.</text>
</comment>
<reference evidence="3" key="1">
    <citation type="submission" date="2020-10" db="EMBL/GenBank/DDBJ databases">
        <title>Connecting structure to function with the recovery of over 1000 high-quality activated sludge metagenome-assembled genomes encoding full-length rRNA genes using long-read sequencing.</title>
        <authorList>
            <person name="Singleton C.M."/>
            <person name="Petriglieri F."/>
            <person name="Kristensen J.M."/>
            <person name="Kirkegaard R.H."/>
            <person name="Michaelsen T.Y."/>
            <person name="Andersen M.H."/>
            <person name="Karst S.M."/>
            <person name="Dueholm M.S."/>
            <person name="Nielsen P.H."/>
            <person name="Albertsen M."/>
        </authorList>
    </citation>
    <scope>NUCLEOTIDE SEQUENCE</scope>
    <source>
        <strain evidence="3">OdNE_18-Q3-R46-58_BAT3C.305</strain>
    </source>
</reference>
<dbReference type="GO" id="GO:0043908">
    <property type="term" value="F:Ser(Gly)-tRNA(Ala) hydrolase activity"/>
    <property type="evidence" value="ECO:0007669"/>
    <property type="project" value="UniProtKB-UniRule"/>
</dbReference>
<evidence type="ECO:0000256" key="1">
    <source>
        <dbReference type="ARBA" id="ARBA00009673"/>
    </source>
</evidence>
<protein>
    <recommendedName>
        <fullName evidence="2">D-aminoacyl-tRNA deacylase</fullName>
        <shortName evidence="2">DTD</shortName>
        <ecNumber evidence="2">3.1.1.96</ecNumber>
    </recommendedName>
    <alternativeName>
        <fullName evidence="2">Gly-tRNA(Ala) deacylase</fullName>
        <ecNumber evidence="2">3.1.1.-</ecNumber>
    </alternativeName>
</protein>
<comment type="subunit">
    <text evidence="2">Homodimer.</text>
</comment>
<comment type="caution">
    <text evidence="3">The sequence shown here is derived from an EMBL/GenBank/DDBJ whole genome shotgun (WGS) entry which is preliminary data.</text>
</comment>
<sequence length="215" mass="23479">MRVVLQRVREASVVLQEDMSHGPLRLRGAVDGHNSARIGRGLLVLVGFEDTDGDGDVDWMVGKIVRMRLFGDDAGVMNRSVQEVGGEILAVSQFTLYASVKKGNRPSWHRAARGDVSQPMFQRFVAKLAQELGKPVATGVFGADMHVSLVNDGPVTVIVDSRAPSKRALAPEWMSAFHGRAGESVGDDDDRPIAVELVALVEQRNRRPLEPVFVE</sequence>
<gene>
    <name evidence="2" type="primary">dtd</name>
    <name evidence="3" type="ORF">IPN75_15520</name>
</gene>